<dbReference type="SUPFAM" id="SSF52047">
    <property type="entry name" value="RNI-like"/>
    <property type="match status" value="1"/>
</dbReference>
<protein>
    <recommendedName>
        <fullName evidence="3">RNI-like superfamily protein</fullName>
    </recommendedName>
</protein>
<evidence type="ECO:0000313" key="2">
    <source>
        <dbReference type="Proteomes" id="UP001152484"/>
    </source>
</evidence>
<gene>
    <name evidence="1" type="ORF">CEURO_LOCUS8666</name>
</gene>
<dbReference type="EMBL" id="CAMAPE010000017">
    <property type="protein sequence ID" value="CAH9083571.1"/>
    <property type="molecule type" value="Genomic_DNA"/>
</dbReference>
<dbReference type="AlphaFoldDB" id="A0A9P1E768"/>
<name>A0A9P1E768_CUSEU</name>
<proteinExistence type="predicted"/>
<sequence>MEFDFCDQLHLSQSMEKGRAQEALITKKPMQKLLKKPLQNPLQSSLLRISKRQIPSLLNLCIGVVGRNLEDIIEDLAEIASSFPPNIKIIIAAVARRRKLLNDDVIMALAESSWEILDISGSDVSDFGLLEVVKTCKYLKAVDISLCSKVTSVGVSELLQRCPSLEILRWGGCPRSEYTAHRCVSLLKPCLRNVEGESWEEVDASELAYGAPSLRWLVWPEIEKDLLEDLQVECPRIIINPRNSPLGFRGFQVPREASLDAVLDDPIVEDVDTKTWAVSIIAYRVPLMLVSDPEELSIAEKFRLAFLERDNRLAPKRAKNARQRQRRAERKLVTLSTNAKALALASQATKSLNIQG</sequence>
<accession>A0A9P1E768</accession>
<dbReference type="InterPro" id="IPR006553">
    <property type="entry name" value="Leu-rich_rpt_Cys-con_subtyp"/>
</dbReference>
<organism evidence="1 2">
    <name type="scientific">Cuscuta europaea</name>
    <name type="common">European dodder</name>
    <dbReference type="NCBI Taxonomy" id="41803"/>
    <lineage>
        <taxon>Eukaryota</taxon>
        <taxon>Viridiplantae</taxon>
        <taxon>Streptophyta</taxon>
        <taxon>Embryophyta</taxon>
        <taxon>Tracheophyta</taxon>
        <taxon>Spermatophyta</taxon>
        <taxon>Magnoliopsida</taxon>
        <taxon>eudicotyledons</taxon>
        <taxon>Gunneridae</taxon>
        <taxon>Pentapetalae</taxon>
        <taxon>asterids</taxon>
        <taxon>lamiids</taxon>
        <taxon>Solanales</taxon>
        <taxon>Convolvulaceae</taxon>
        <taxon>Cuscuteae</taxon>
        <taxon>Cuscuta</taxon>
        <taxon>Cuscuta subgen. Cuscuta</taxon>
    </lineage>
</organism>
<evidence type="ECO:0008006" key="3">
    <source>
        <dbReference type="Google" id="ProtNLM"/>
    </source>
</evidence>
<reference evidence="1" key="1">
    <citation type="submission" date="2022-07" db="EMBL/GenBank/DDBJ databases">
        <authorList>
            <person name="Macas J."/>
            <person name="Novak P."/>
            <person name="Neumann P."/>
        </authorList>
    </citation>
    <scope>NUCLEOTIDE SEQUENCE</scope>
</reference>
<dbReference type="Proteomes" id="UP001152484">
    <property type="component" value="Unassembled WGS sequence"/>
</dbReference>
<dbReference type="OrthoDB" id="10257471at2759"/>
<evidence type="ECO:0000313" key="1">
    <source>
        <dbReference type="EMBL" id="CAH9083571.1"/>
    </source>
</evidence>
<comment type="caution">
    <text evidence="1">The sequence shown here is derived from an EMBL/GenBank/DDBJ whole genome shotgun (WGS) entry which is preliminary data.</text>
</comment>
<dbReference type="Gene3D" id="3.80.10.10">
    <property type="entry name" value="Ribonuclease Inhibitor"/>
    <property type="match status" value="1"/>
</dbReference>
<keyword evidence="2" id="KW-1185">Reference proteome</keyword>
<dbReference type="InterPro" id="IPR032675">
    <property type="entry name" value="LRR_dom_sf"/>
</dbReference>
<dbReference type="SMART" id="SM00367">
    <property type="entry name" value="LRR_CC"/>
    <property type="match status" value="2"/>
</dbReference>